<dbReference type="Gene3D" id="3.40.50.1820">
    <property type="entry name" value="alpha/beta hydrolase"/>
    <property type="match status" value="1"/>
</dbReference>
<dbReference type="InterPro" id="IPR052214">
    <property type="entry name" value="DAG_Lipase-Related"/>
</dbReference>
<dbReference type="Proteomes" id="UP000193642">
    <property type="component" value="Unassembled WGS sequence"/>
</dbReference>
<evidence type="ECO:0000256" key="3">
    <source>
        <dbReference type="ARBA" id="ARBA00023098"/>
    </source>
</evidence>
<dbReference type="GO" id="GO:0016298">
    <property type="term" value="F:lipase activity"/>
    <property type="evidence" value="ECO:0007669"/>
    <property type="project" value="TreeGrafter"/>
</dbReference>
<dbReference type="EMBL" id="MCGO01000041">
    <property type="protein sequence ID" value="ORY39078.1"/>
    <property type="molecule type" value="Genomic_DNA"/>
</dbReference>
<organism evidence="4 5">
    <name type="scientific">Rhizoclosmatium globosum</name>
    <dbReference type="NCBI Taxonomy" id="329046"/>
    <lineage>
        <taxon>Eukaryota</taxon>
        <taxon>Fungi</taxon>
        <taxon>Fungi incertae sedis</taxon>
        <taxon>Chytridiomycota</taxon>
        <taxon>Chytridiomycota incertae sedis</taxon>
        <taxon>Chytridiomycetes</taxon>
        <taxon>Chytridiales</taxon>
        <taxon>Chytriomycetaceae</taxon>
        <taxon>Rhizoclosmatium</taxon>
    </lineage>
</organism>
<comment type="caution">
    <text evidence="4">The sequence shown here is derived from an EMBL/GenBank/DDBJ whole genome shotgun (WGS) entry which is preliminary data.</text>
</comment>
<keyword evidence="1" id="KW-0378">Hydrolase</keyword>
<dbReference type="AlphaFoldDB" id="A0A1Y2BWF1"/>
<dbReference type="InterPro" id="IPR029058">
    <property type="entry name" value="AB_hydrolase_fold"/>
</dbReference>
<dbReference type="OrthoDB" id="438440at2759"/>
<accession>A0A1Y2BWF1</accession>
<dbReference type="PANTHER" id="PTHR45792:SF8">
    <property type="entry name" value="DIACYLGLYCEROL LIPASE-ALPHA"/>
    <property type="match status" value="1"/>
</dbReference>
<dbReference type="GO" id="GO:0019369">
    <property type="term" value="P:arachidonate metabolic process"/>
    <property type="evidence" value="ECO:0007669"/>
    <property type="project" value="TreeGrafter"/>
</dbReference>
<keyword evidence="3" id="KW-0443">Lipid metabolism</keyword>
<dbReference type="PANTHER" id="PTHR45792">
    <property type="entry name" value="DIACYLGLYCEROL LIPASE HOMOLOG-RELATED"/>
    <property type="match status" value="1"/>
</dbReference>
<evidence type="ECO:0000313" key="4">
    <source>
        <dbReference type="EMBL" id="ORY39078.1"/>
    </source>
</evidence>
<proteinExistence type="predicted"/>
<evidence type="ECO:0000256" key="2">
    <source>
        <dbReference type="ARBA" id="ARBA00022963"/>
    </source>
</evidence>
<dbReference type="GO" id="GO:0046340">
    <property type="term" value="P:diacylglycerol catabolic process"/>
    <property type="evidence" value="ECO:0007669"/>
    <property type="project" value="TreeGrafter"/>
</dbReference>
<name>A0A1Y2BWF1_9FUNG</name>
<reference evidence="4 5" key="1">
    <citation type="submission" date="2016-07" db="EMBL/GenBank/DDBJ databases">
        <title>Pervasive Adenine N6-methylation of Active Genes in Fungi.</title>
        <authorList>
            <consortium name="DOE Joint Genome Institute"/>
            <person name="Mondo S.J."/>
            <person name="Dannebaum R.O."/>
            <person name="Kuo R.C."/>
            <person name="Labutti K."/>
            <person name="Haridas S."/>
            <person name="Kuo A."/>
            <person name="Salamov A."/>
            <person name="Ahrendt S.R."/>
            <person name="Lipzen A."/>
            <person name="Sullivan W."/>
            <person name="Andreopoulos W.B."/>
            <person name="Clum A."/>
            <person name="Lindquist E."/>
            <person name="Daum C."/>
            <person name="Ramamoorthy G.K."/>
            <person name="Gryganskyi A."/>
            <person name="Culley D."/>
            <person name="Magnuson J.K."/>
            <person name="James T.Y."/>
            <person name="O'Malley M.A."/>
            <person name="Stajich J.E."/>
            <person name="Spatafora J.W."/>
            <person name="Visel A."/>
            <person name="Grigoriev I.V."/>
        </authorList>
    </citation>
    <scope>NUCLEOTIDE SEQUENCE [LARGE SCALE GENOMIC DNA]</scope>
    <source>
        <strain evidence="4 5">JEL800</strain>
    </source>
</reference>
<sequence>MGHHRRRPEINHGTVLREEIDDILHFARYAEVVYTPEEINMIYSDRLHFHSNDNGIYKSPFLIVHDVDTDSIVIAIRGTYSAADVLVDLKFDVMPLSIPELEGEEEEHLAHSGFMHTANNIVGDIRRLNILGPLLNDPSSEFYGCSLVVTGHSWELEWLLWLRIFFAMIFRPRVVMRLNLQVV</sequence>
<evidence type="ECO:0000256" key="1">
    <source>
        <dbReference type="ARBA" id="ARBA00022801"/>
    </source>
</evidence>
<keyword evidence="2" id="KW-0442">Lipid degradation</keyword>
<gene>
    <name evidence="4" type="ORF">BCR33DRAFT_417659</name>
</gene>
<protein>
    <submittedName>
        <fullName evidence="4">Uncharacterized protein</fullName>
    </submittedName>
</protein>
<dbReference type="SUPFAM" id="SSF53474">
    <property type="entry name" value="alpha/beta-Hydrolases"/>
    <property type="match status" value="1"/>
</dbReference>
<keyword evidence="5" id="KW-1185">Reference proteome</keyword>
<evidence type="ECO:0000313" key="5">
    <source>
        <dbReference type="Proteomes" id="UP000193642"/>
    </source>
</evidence>